<dbReference type="Pfam" id="PF04820">
    <property type="entry name" value="Trp_halogenase"/>
    <property type="match status" value="1"/>
</dbReference>
<proteinExistence type="predicted"/>
<evidence type="ECO:0000256" key="1">
    <source>
        <dbReference type="SAM" id="Phobius"/>
    </source>
</evidence>
<dbReference type="InterPro" id="IPR050816">
    <property type="entry name" value="Flavin-dep_Halogenase_NPB"/>
</dbReference>
<dbReference type="InterPro" id="IPR033856">
    <property type="entry name" value="Trp_halogen"/>
</dbReference>
<keyword evidence="3" id="KW-1185">Reference proteome</keyword>
<name>A0ABV6S4D7_9SPHN</name>
<dbReference type="Gene3D" id="3.50.50.60">
    <property type="entry name" value="FAD/NAD(P)-binding domain"/>
    <property type="match status" value="1"/>
</dbReference>
<gene>
    <name evidence="2" type="ORF">ACFFF8_05805</name>
</gene>
<dbReference type="EMBL" id="JBHLTM010000026">
    <property type="protein sequence ID" value="MFC0684101.1"/>
    <property type="molecule type" value="Genomic_DNA"/>
</dbReference>
<dbReference type="InterPro" id="IPR006905">
    <property type="entry name" value="Flavin_halogenase"/>
</dbReference>
<keyword evidence="1" id="KW-0812">Transmembrane</keyword>
<dbReference type="InterPro" id="IPR036188">
    <property type="entry name" value="FAD/NAD-bd_sf"/>
</dbReference>
<dbReference type="PANTHER" id="PTHR43747:SF4">
    <property type="entry name" value="FLAVIN-DEPENDENT TRYPTOPHAN HALOGENASE"/>
    <property type="match status" value="1"/>
</dbReference>
<dbReference type="PIRSF" id="PIRSF011396">
    <property type="entry name" value="Trp_halogenase"/>
    <property type="match status" value="1"/>
</dbReference>
<dbReference type="GO" id="GO:0016491">
    <property type="term" value="F:oxidoreductase activity"/>
    <property type="evidence" value="ECO:0007669"/>
    <property type="project" value="UniProtKB-KW"/>
</dbReference>
<dbReference type="EC" id="1.14.19.-" evidence="2"/>
<keyword evidence="2" id="KW-0560">Oxidoreductase</keyword>
<protein>
    <submittedName>
        <fullName evidence="2">Tryptophan halogenase family protein</fullName>
        <ecNumber evidence="2">1.14.19.-</ecNumber>
    </submittedName>
</protein>
<sequence length="511" mass="56017">MDDAHRPAIRYVVAGGGTAGWIAAAVLARFLAPSSATVTLVESEEIGIIGVGEATVPLIAQLNALLGIHEPDFVAATNGTFKLGIEFVDWGSIGNRHFHGFGDFGEDIAGLPVHQYWLRLNGSTAAPPLAPLDEWAMPWAAASRDRFAPNAAMKGEAAQFRYAYHFDAALYAAYLRRVAESAGVTRIEGRIHAVGRDGESGLLTHLALETGQKVEGDIFIDCTGFASLLLGKTLGVPFKDWSYWLPCDSAAAVPSTRAGRLTPFTRSTAKSAGWQWRIPLQSRTGNGHVFASRFISDDEAVAQLLDGIDGEPLAAPRILRFTPGHRERFWEGNVIGIGLASGFLEPLESTAIQLIQTGVARIVELLPDARPEPALIAEYNRQTTLEYERIRDFILAHYCRTRRDEPLWREAASLELPETLKHKLACWDASGRIPLYELESHQEPSWASILIGQEAWPKRYNPRAGVPPEEQLRTMLEQRRARLAEAAERMPAHDHFISRTCASDTASAATA</sequence>
<comment type="caution">
    <text evidence="2">The sequence shown here is derived from an EMBL/GenBank/DDBJ whole genome shotgun (WGS) entry which is preliminary data.</text>
</comment>
<dbReference type="SUPFAM" id="SSF51905">
    <property type="entry name" value="FAD/NAD(P)-binding domain"/>
    <property type="match status" value="1"/>
</dbReference>
<evidence type="ECO:0000313" key="3">
    <source>
        <dbReference type="Proteomes" id="UP001589858"/>
    </source>
</evidence>
<keyword evidence="1" id="KW-0472">Membrane</keyword>
<organism evidence="2 3">
    <name type="scientific">Novosphingobium clariflavum</name>
    <dbReference type="NCBI Taxonomy" id="2029884"/>
    <lineage>
        <taxon>Bacteria</taxon>
        <taxon>Pseudomonadati</taxon>
        <taxon>Pseudomonadota</taxon>
        <taxon>Alphaproteobacteria</taxon>
        <taxon>Sphingomonadales</taxon>
        <taxon>Sphingomonadaceae</taxon>
        <taxon>Novosphingobium</taxon>
    </lineage>
</organism>
<keyword evidence="1" id="KW-1133">Transmembrane helix</keyword>
<dbReference type="RefSeq" id="WP_267218282.1">
    <property type="nucleotide sequence ID" value="NZ_JAPCWC010000001.1"/>
</dbReference>
<feature type="transmembrane region" description="Helical" evidence="1">
    <location>
        <begin position="12"/>
        <end position="32"/>
    </location>
</feature>
<accession>A0ABV6S4D7</accession>
<reference evidence="2 3" key="1">
    <citation type="submission" date="2024-09" db="EMBL/GenBank/DDBJ databases">
        <authorList>
            <person name="Sun Q."/>
            <person name="Mori K."/>
        </authorList>
    </citation>
    <scope>NUCLEOTIDE SEQUENCE [LARGE SCALE GENOMIC DNA]</scope>
    <source>
        <strain evidence="2 3">CICC 11035S</strain>
    </source>
</reference>
<dbReference type="PANTHER" id="PTHR43747">
    <property type="entry name" value="FAD-BINDING PROTEIN"/>
    <property type="match status" value="1"/>
</dbReference>
<dbReference type="Proteomes" id="UP001589858">
    <property type="component" value="Unassembled WGS sequence"/>
</dbReference>
<evidence type="ECO:0000313" key="2">
    <source>
        <dbReference type="EMBL" id="MFC0684101.1"/>
    </source>
</evidence>